<dbReference type="GO" id="GO:0007156">
    <property type="term" value="P:homophilic cell adhesion via plasma membrane adhesion molecules"/>
    <property type="evidence" value="ECO:0007669"/>
    <property type="project" value="InterPro"/>
</dbReference>
<gene>
    <name evidence="12" type="primary">20200578</name>
    <name evidence="11" type="ORF">HELRODRAFT_164489</name>
</gene>
<feature type="domain" description="Cadherin" evidence="10">
    <location>
        <begin position="195"/>
        <end position="352"/>
    </location>
</feature>
<feature type="region of interest" description="Disordered" evidence="9">
    <location>
        <begin position="97"/>
        <end position="125"/>
    </location>
</feature>
<organism evidence="12 13">
    <name type="scientific">Helobdella robusta</name>
    <name type="common">Californian leech</name>
    <dbReference type="NCBI Taxonomy" id="6412"/>
    <lineage>
        <taxon>Eukaryota</taxon>
        <taxon>Metazoa</taxon>
        <taxon>Spiralia</taxon>
        <taxon>Lophotrochozoa</taxon>
        <taxon>Annelida</taxon>
        <taxon>Clitellata</taxon>
        <taxon>Hirudinea</taxon>
        <taxon>Rhynchobdellida</taxon>
        <taxon>Glossiphoniidae</taxon>
        <taxon>Helobdella</taxon>
    </lineage>
</organism>
<dbReference type="Proteomes" id="UP000015101">
    <property type="component" value="Unassembled WGS sequence"/>
</dbReference>
<reference evidence="12" key="3">
    <citation type="submission" date="2015-06" db="UniProtKB">
        <authorList>
            <consortium name="EnsemblMetazoa"/>
        </authorList>
    </citation>
    <scope>IDENTIFICATION</scope>
</reference>
<dbReference type="GO" id="GO:0005886">
    <property type="term" value="C:plasma membrane"/>
    <property type="evidence" value="ECO:0007669"/>
    <property type="project" value="InterPro"/>
</dbReference>
<dbReference type="InterPro" id="IPR015919">
    <property type="entry name" value="Cadherin-like_sf"/>
</dbReference>
<evidence type="ECO:0000256" key="9">
    <source>
        <dbReference type="SAM" id="MobiDB-lite"/>
    </source>
</evidence>
<dbReference type="STRING" id="6412.T1EVH8"/>
<evidence type="ECO:0000256" key="6">
    <source>
        <dbReference type="ARBA" id="ARBA00023136"/>
    </source>
</evidence>
<dbReference type="AlphaFoldDB" id="T1EVH8"/>
<evidence type="ECO:0000313" key="13">
    <source>
        <dbReference type="Proteomes" id="UP000015101"/>
    </source>
</evidence>
<evidence type="ECO:0000256" key="2">
    <source>
        <dbReference type="ARBA" id="ARBA00022692"/>
    </source>
</evidence>
<reference evidence="13" key="1">
    <citation type="submission" date="2012-12" db="EMBL/GenBank/DDBJ databases">
        <authorList>
            <person name="Hellsten U."/>
            <person name="Grimwood J."/>
            <person name="Chapman J.A."/>
            <person name="Shapiro H."/>
            <person name="Aerts A."/>
            <person name="Otillar R.P."/>
            <person name="Terry A.Y."/>
            <person name="Boore J.L."/>
            <person name="Simakov O."/>
            <person name="Marletaz F."/>
            <person name="Cho S.-J."/>
            <person name="Edsinger-Gonzales E."/>
            <person name="Havlak P."/>
            <person name="Kuo D.-H."/>
            <person name="Larsson T."/>
            <person name="Lv J."/>
            <person name="Arendt D."/>
            <person name="Savage R."/>
            <person name="Osoegawa K."/>
            <person name="de Jong P."/>
            <person name="Lindberg D.R."/>
            <person name="Seaver E.C."/>
            <person name="Weisblat D.A."/>
            <person name="Putnam N.H."/>
            <person name="Grigoriev I.V."/>
            <person name="Rokhsar D.S."/>
        </authorList>
    </citation>
    <scope>NUCLEOTIDE SEQUENCE</scope>
</reference>
<evidence type="ECO:0000256" key="7">
    <source>
        <dbReference type="ARBA" id="ARBA00023180"/>
    </source>
</evidence>
<evidence type="ECO:0000256" key="8">
    <source>
        <dbReference type="PROSITE-ProRule" id="PRU00043"/>
    </source>
</evidence>
<dbReference type="GO" id="GO:0005509">
    <property type="term" value="F:calcium ion binding"/>
    <property type="evidence" value="ECO:0007669"/>
    <property type="project" value="UniProtKB-UniRule"/>
</dbReference>
<dbReference type="CTD" id="20200578"/>
<dbReference type="SUPFAM" id="SSF49313">
    <property type="entry name" value="Cadherin-like"/>
    <property type="match status" value="3"/>
</dbReference>
<dbReference type="OrthoDB" id="6252479at2759"/>
<evidence type="ECO:0000313" key="12">
    <source>
        <dbReference type="EnsemblMetazoa" id="HelroP164489"/>
    </source>
</evidence>
<dbReference type="SMART" id="SM00112">
    <property type="entry name" value="CA"/>
    <property type="match status" value="2"/>
</dbReference>
<evidence type="ECO:0000256" key="4">
    <source>
        <dbReference type="ARBA" id="ARBA00022837"/>
    </source>
</evidence>
<dbReference type="Pfam" id="PF00028">
    <property type="entry name" value="Cadherin"/>
    <property type="match status" value="1"/>
</dbReference>
<evidence type="ECO:0000256" key="1">
    <source>
        <dbReference type="ARBA" id="ARBA00004167"/>
    </source>
</evidence>
<dbReference type="PANTHER" id="PTHR24028">
    <property type="entry name" value="CADHERIN-87A"/>
    <property type="match status" value="1"/>
</dbReference>
<feature type="domain" description="Cadherin" evidence="10">
    <location>
        <begin position="32"/>
        <end position="194"/>
    </location>
</feature>
<dbReference type="Gene3D" id="2.60.40.60">
    <property type="entry name" value="Cadherins"/>
    <property type="match status" value="4"/>
</dbReference>
<name>T1EVH8_HELRO</name>
<evidence type="ECO:0000256" key="5">
    <source>
        <dbReference type="ARBA" id="ARBA00022989"/>
    </source>
</evidence>
<keyword evidence="4 8" id="KW-0106">Calcium</keyword>
<keyword evidence="6" id="KW-0472">Membrane</keyword>
<dbReference type="EnsemblMetazoa" id="HelroT164489">
    <property type="protein sequence ID" value="HelroP164489"/>
    <property type="gene ID" value="HelroG164489"/>
</dbReference>
<dbReference type="EMBL" id="AMQM01001682">
    <property type="status" value="NOT_ANNOTATED_CDS"/>
    <property type="molecule type" value="Genomic_DNA"/>
</dbReference>
<feature type="domain" description="Cadherin" evidence="10">
    <location>
        <begin position="5"/>
        <end position="31"/>
    </location>
</feature>
<sequence>MVCEDYGTPRMTSSSSLQIEITDANDNRPIFGSTSYQCEVAENNGVGIHLITVVAFDADVAQDHSKVFYYFIDGGGQISSLWLSSSSSVTSTFLSTSSSSSFSSSLTSSSPSSSSSSPSFPSLKLSASTSSSKILFKIETETGKVTAESSLDREKMPTYRLKIVAMDRKEHPLYTTTTTLEVIVLDQNDEKPTFDRNHYTFSILESVKPGYIVGSVTATDSDEYPQNLFYYKIRELDRHSHNYSEMIDKSISTLSKTLQLGDSKDRNFYSSDHGICSVDTVSGEIILNFPVDREKRGSIEFLVEAVEQTSTDDYPDDLNSRTKMRAFLNESEVPSALVTVQIIDVNDCAPIFIYPQVQTNFTAFIDDGMEGTVAWVSALDRDVDATNSAVFYTITNAYKVIDVTPNVSSHSSASSHSPTSSHPFAPPSLLTSTSTSFPVSSTSSSASSPSSPASLSSSLFSSDQHSPIHTPSSSSLSSSLRHLQQSIVVAAVDYFDVFSIDEQSGEIKCLAWRMRTKLLPHKVPSC</sequence>
<dbReference type="CDD" id="cd11304">
    <property type="entry name" value="Cadherin_repeat"/>
    <property type="match status" value="2"/>
</dbReference>
<dbReference type="PRINTS" id="PR00205">
    <property type="entry name" value="CADHERIN"/>
</dbReference>
<keyword evidence="3" id="KW-0677">Repeat</keyword>
<protein>
    <recommendedName>
        <fullName evidence="10">Cadherin domain-containing protein</fullName>
    </recommendedName>
</protein>
<dbReference type="eggNOG" id="KOG4289">
    <property type="taxonomic scope" value="Eukaryota"/>
</dbReference>
<keyword evidence="2" id="KW-0812">Transmembrane</keyword>
<dbReference type="InterPro" id="IPR002126">
    <property type="entry name" value="Cadherin-like_dom"/>
</dbReference>
<dbReference type="KEGG" id="hro:HELRODRAFT_164489"/>
<evidence type="ECO:0000259" key="10">
    <source>
        <dbReference type="PROSITE" id="PS50268"/>
    </source>
</evidence>
<dbReference type="PROSITE" id="PS50268">
    <property type="entry name" value="CADHERIN_2"/>
    <property type="match status" value="3"/>
</dbReference>
<accession>T1EVH8</accession>
<dbReference type="HOGENOM" id="CLU_518052_0_0_1"/>
<dbReference type="InterPro" id="IPR050174">
    <property type="entry name" value="Protocadherin/Cadherin-CA"/>
</dbReference>
<reference evidence="11 13" key="2">
    <citation type="journal article" date="2013" name="Nature">
        <title>Insights into bilaterian evolution from three spiralian genomes.</title>
        <authorList>
            <person name="Simakov O."/>
            <person name="Marletaz F."/>
            <person name="Cho S.J."/>
            <person name="Edsinger-Gonzales E."/>
            <person name="Havlak P."/>
            <person name="Hellsten U."/>
            <person name="Kuo D.H."/>
            <person name="Larsson T."/>
            <person name="Lv J."/>
            <person name="Arendt D."/>
            <person name="Savage R."/>
            <person name="Osoegawa K."/>
            <person name="de Jong P."/>
            <person name="Grimwood J."/>
            <person name="Chapman J.A."/>
            <person name="Shapiro H."/>
            <person name="Aerts A."/>
            <person name="Otillar R.P."/>
            <person name="Terry A.Y."/>
            <person name="Boore J.L."/>
            <person name="Grigoriev I.V."/>
            <person name="Lindberg D.R."/>
            <person name="Seaver E.C."/>
            <person name="Weisblat D.A."/>
            <person name="Putnam N.H."/>
            <person name="Rokhsar D.S."/>
        </authorList>
    </citation>
    <scope>NUCLEOTIDE SEQUENCE</scope>
</reference>
<proteinExistence type="predicted"/>
<keyword evidence="13" id="KW-1185">Reference proteome</keyword>
<dbReference type="PROSITE" id="PS00232">
    <property type="entry name" value="CADHERIN_1"/>
    <property type="match status" value="1"/>
</dbReference>
<keyword evidence="7" id="KW-0325">Glycoprotein</keyword>
<dbReference type="RefSeq" id="XP_009027668.1">
    <property type="nucleotide sequence ID" value="XM_009029420.1"/>
</dbReference>
<evidence type="ECO:0000256" key="3">
    <source>
        <dbReference type="ARBA" id="ARBA00022737"/>
    </source>
</evidence>
<dbReference type="EMBL" id="KB097571">
    <property type="protein sequence ID" value="ESN94623.1"/>
    <property type="molecule type" value="Genomic_DNA"/>
</dbReference>
<evidence type="ECO:0000313" key="11">
    <source>
        <dbReference type="EMBL" id="ESN94623.1"/>
    </source>
</evidence>
<dbReference type="GeneID" id="20200578"/>
<comment type="subcellular location">
    <subcellularLocation>
        <location evidence="1">Membrane</location>
        <topology evidence="1">Single-pass membrane protein</topology>
    </subcellularLocation>
</comment>
<dbReference type="InterPro" id="IPR020894">
    <property type="entry name" value="Cadherin_CS"/>
</dbReference>
<keyword evidence="5" id="KW-1133">Transmembrane helix</keyword>
<dbReference type="InParanoid" id="T1EVH8"/>
<dbReference type="PANTHER" id="PTHR24028:SF328">
    <property type="entry name" value="CADHERIN-3"/>
    <property type="match status" value="1"/>
</dbReference>